<accession>A0A2T7F3Y1</accession>
<feature type="compositionally biased region" description="Pro residues" evidence="1">
    <location>
        <begin position="1"/>
        <end position="13"/>
    </location>
</feature>
<reference evidence="2 3" key="1">
    <citation type="submission" date="2018-04" db="EMBL/GenBank/DDBJ databases">
        <title>WGS assembly of Panicum hallii var. hallii HAL2.</title>
        <authorList>
            <person name="Lovell J."/>
            <person name="Jenkins J."/>
            <person name="Lowry D."/>
            <person name="Mamidi S."/>
            <person name="Sreedasyam A."/>
            <person name="Weng X."/>
            <person name="Barry K."/>
            <person name="Bonette J."/>
            <person name="Campitelli B."/>
            <person name="Daum C."/>
            <person name="Gordon S."/>
            <person name="Gould B."/>
            <person name="Lipzen A."/>
            <person name="MacQueen A."/>
            <person name="Palacio-Mejia J."/>
            <person name="Plott C."/>
            <person name="Shakirov E."/>
            <person name="Shu S."/>
            <person name="Yoshinaga Y."/>
            <person name="Zane M."/>
            <person name="Rokhsar D."/>
            <person name="Grimwood J."/>
            <person name="Schmutz J."/>
            <person name="Juenger T."/>
        </authorList>
    </citation>
    <scope>NUCLEOTIDE SEQUENCE [LARGE SCALE GENOMIC DNA]</scope>
    <source>
        <strain evidence="3">cv. HAL2</strain>
    </source>
</reference>
<evidence type="ECO:0000256" key="1">
    <source>
        <dbReference type="SAM" id="MobiDB-lite"/>
    </source>
</evidence>
<gene>
    <name evidence="2" type="ORF">GQ55_1G093000</name>
</gene>
<feature type="region of interest" description="Disordered" evidence="1">
    <location>
        <begin position="156"/>
        <end position="182"/>
    </location>
</feature>
<feature type="region of interest" description="Disordered" evidence="1">
    <location>
        <begin position="1"/>
        <end position="22"/>
    </location>
</feature>
<dbReference type="AlphaFoldDB" id="A0A2T7F3Y1"/>
<dbReference type="Gramene" id="PUZ74781">
    <property type="protein sequence ID" value="PUZ74781"/>
    <property type="gene ID" value="GQ55_1G093000"/>
</dbReference>
<keyword evidence="3" id="KW-1185">Reference proteome</keyword>
<organism evidence="2 3">
    <name type="scientific">Panicum hallii var. hallii</name>
    <dbReference type="NCBI Taxonomy" id="1504633"/>
    <lineage>
        <taxon>Eukaryota</taxon>
        <taxon>Viridiplantae</taxon>
        <taxon>Streptophyta</taxon>
        <taxon>Embryophyta</taxon>
        <taxon>Tracheophyta</taxon>
        <taxon>Spermatophyta</taxon>
        <taxon>Magnoliopsida</taxon>
        <taxon>Liliopsida</taxon>
        <taxon>Poales</taxon>
        <taxon>Poaceae</taxon>
        <taxon>PACMAD clade</taxon>
        <taxon>Panicoideae</taxon>
        <taxon>Panicodae</taxon>
        <taxon>Paniceae</taxon>
        <taxon>Panicinae</taxon>
        <taxon>Panicum</taxon>
        <taxon>Panicum sect. Panicum</taxon>
    </lineage>
</organism>
<sequence>MLPPSLRPEPPPAAEAQAAAKPLLAQIRASPPHVLRQLPRRLRIGGQVGEGAFERGTCALVVPELDLRQDVLGAHVGVPGAGRQGRRGHGARALGAAVLELERDVAGPQERPPLLAPSVAVRLAPGAPLLEQLPGSGRVAAALSPLHADPRAVDEGVVGAPGERARSTPPPRLYKGSPAERPAGVEGLEEFEAARHHRVARGHARCDPHAVDPKQCKDTAAGLVDPFLFYKRAICSRLLGVGLNTVLDSSCDY</sequence>
<name>A0A2T7F3Y1_9POAL</name>
<protein>
    <submittedName>
        <fullName evidence="2">Uncharacterized protein</fullName>
    </submittedName>
</protein>
<evidence type="ECO:0000313" key="2">
    <source>
        <dbReference type="EMBL" id="PUZ74781.1"/>
    </source>
</evidence>
<proteinExistence type="predicted"/>
<evidence type="ECO:0000313" key="3">
    <source>
        <dbReference type="Proteomes" id="UP000244336"/>
    </source>
</evidence>
<dbReference type="EMBL" id="CM009749">
    <property type="protein sequence ID" value="PUZ74781.1"/>
    <property type="molecule type" value="Genomic_DNA"/>
</dbReference>
<dbReference type="Proteomes" id="UP000244336">
    <property type="component" value="Chromosome 1"/>
</dbReference>